<dbReference type="PANTHER" id="PTHR35201:SF4">
    <property type="entry name" value="BETA-PINACENE SYNTHASE-RELATED"/>
    <property type="match status" value="1"/>
</dbReference>
<name>A0AAD5YAI4_9APHY</name>
<dbReference type="InterPro" id="IPR034686">
    <property type="entry name" value="Terpene_cyclase-like_2"/>
</dbReference>
<evidence type="ECO:0000256" key="5">
    <source>
        <dbReference type="ARBA" id="ARBA00023239"/>
    </source>
</evidence>
<dbReference type="Pfam" id="PF19086">
    <property type="entry name" value="Terpene_syn_C_2"/>
    <property type="match status" value="2"/>
</dbReference>
<dbReference type="GO" id="GO:0008299">
    <property type="term" value="P:isoprenoid biosynthetic process"/>
    <property type="evidence" value="ECO:0007669"/>
    <property type="project" value="UniProtKB-ARBA"/>
</dbReference>
<evidence type="ECO:0000256" key="2">
    <source>
        <dbReference type="ARBA" id="ARBA00006333"/>
    </source>
</evidence>
<dbReference type="Gene3D" id="1.10.600.10">
    <property type="entry name" value="Farnesyl Diphosphate Synthase"/>
    <property type="match status" value="1"/>
</dbReference>
<dbReference type="InterPro" id="IPR008949">
    <property type="entry name" value="Isoprenoid_synthase_dom_sf"/>
</dbReference>
<keyword evidence="4 6" id="KW-0460">Magnesium</keyword>
<reference evidence="8" key="1">
    <citation type="submission" date="2022-07" db="EMBL/GenBank/DDBJ databases">
        <title>Genome Sequence of Physisporinus lineatus.</title>
        <authorList>
            <person name="Buettner E."/>
        </authorList>
    </citation>
    <scope>NUCLEOTIDE SEQUENCE</scope>
    <source>
        <strain evidence="8">VT162</strain>
    </source>
</reference>
<dbReference type="AlphaFoldDB" id="A0AAD5YAI4"/>
<dbReference type="SFLD" id="SFLDS00005">
    <property type="entry name" value="Isoprenoid_Synthase_Type_I"/>
    <property type="match status" value="1"/>
</dbReference>
<organism evidence="8 9">
    <name type="scientific">Meripilus lineatus</name>
    <dbReference type="NCBI Taxonomy" id="2056292"/>
    <lineage>
        <taxon>Eukaryota</taxon>
        <taxon>Fungi</taxon>
        <taxon>Dikarya</taxon>
        <taxon>Basidiomycota</taxon>
        <taxon>Agaricomycotina</taxon>
        <taxon>Agaricomycetes</taxon>
        <taxon>Polyporales</taxon>
        <taxon>Meripilaceae</taxon>
        <taxon>Meripilus</taxon>
    </lineage>
</organism>
<dbReference type="EC" id="4.2.3.-" evidence="6"/>
<keyword evidence="9" id="KW-1185">Reference proteome</keyword>
<dbReference type="GO" id="GO:0046872">
    <property type="term" value="F:metal ion binding"/>
    <property type="evidence" value="ECO:0007669"/>
    <property type="project" value="UniProtKB-KW"/>
</dbReference>
<evidence type="ECO:0000256" key="4">
    <source>
        <dbReference type="ARBA" id="ARBA00022842"/>
    </source>
</evidence>
<dbReference type="PANTHER" id="PTHR35201">
    <property type="entry name" value="TERPENE SYNTHASE"/>
    <property type="match status" value="1"/>
</dbReference>
<dbReference type="SFLD" id="SFLDG01020">
    <property type="entry name" value="Terpene_Cyclase_Like_2"/>
    <property type="match status" value="1"/>
</dbReference>
<protein>
    <recommendedName>
        <fullName evidence="6">Terpene synthase</fullName>
        <ecNumber evidence="6">4.2.3.-</ecNumber>
    </recommendedName>
</protein>
<keyword evidence="7" id="KW-1133">Transmembrane helix</keyword>
<gene>
    <name evidence="8" type="ORF">NLI96_g9175</name>
</gene>
<comment type="similarity">
    <text evidence="2 6">Belongs to the terpene synthase family.</text>
</comment>
<evidence type="ECO:0000313" key="8">
    <source>
        <dbReference type="EMBL" id="KAJ3479280.1"/>
    </source>
</evidence>
<dbReference type="SUPFAM" id="SSF48576">
    <property type="entry name" value="Terpenoid synthases"/>
    <property type="match status" value="1"/>
</dbReference>
<feature type="transmembrane region" description="Helical" evidence="7">
    <location>
        <begin position="382"/>
        <end position="403"/>
    </location>
</feature>
<dbReference type="GO" id="GO:0010333">
    <property type="term" value="F:terpene synthase activity"/>
    <property type="evidence" value="ECO:0007669"/>
    <property type="project" value="InterPro"/>
</dbReference>
<proteinExistence type="inferred from homology"/>
<keyword evidence="7" id="KW-0472">Membrane</keyword>
<evidence type="ECO:0000313" key="9">
    <source>
        <dbReference type="Proteomes" id="UP001212997"/>
    </source>
</evidence>
<comment type="caution">
    <text evidence="8">The sequence shown here is derived from an EMBL/GenBank/DDBJ whole genome shotgun (WGS) entry which is preliminary data.</text>
</comment>
<accession>A0AAD5YAI4</accession>
<evidence type="ECO:0000256" key="3">
    <source>
        <dbReference type="ARBA" id="ARBA00022723"/>
    </source>
</evidence>
<evidence type="ECO:0000256" key="1">
    <source>
        <dbReference type="ARBA" id="ARBA00001946"/>
    </source>
</evidence>
<evidence type="ECO:0000256" key="6">
    <source>
        <dbReference type="RuleBase" id="RU366034"/>
    </source>
</evidence>
<sequence>MNLEKLRPFSSHFYMRDLAEVTAPVFELKKNPHQAEAYRSTKQWFMNLGVYHGEKEKRFLSHSFDLYAGLSFPDADVTHLDTCIAFFLWAFSFDDLSDEGEFQSKPERVQVGVDISMGVLNNPDAPAPRFKYAAMLHDIWRRFRATASPGACNRFKRAVESWMNSQVEQSANRATSVIPTTEDFIILRRRTIGGPIVEGTIVPSPPFWVSILTPHSAMVEYSLDLKIPEYVWSHPILEELSKAAIDIMTWPNDLCSFNKEQSDGDLQNLVVCVMLEHDTDLQSAINIVTDMLSTRVDDYANYKKQLPSFGAEVDRELARYFKALEHYVQGTVIWYYDSPRYFRGMDVSNRNMLIPVFPRADMPAPQRAITPAMNDKRSSFSYILPTILILFIAFISLFLAFIMKPWV</sequence>
<keyword evidence="3 6" id="KW-0479">Metal-binding</keyword>
<evidence type="ECO:0000256" key="7">
    <source>
        <dbReference type="SAM" id="Phobius"/>
    </source>
</evidence>
<keyword evidence="7" id="KW-0812">Transmembrane</keyword>
<dbReference type="Proteomes" id="UP001212997">
    <property type="component" value="Unassembled WGS sequence"/>
</dbReference>
<dbReference type="EMBL" id="JANAWD010000449">
    <property type="protein sequence ID" value="KAJ3479280.1"/>
    <property type="molecule type" value="Genomic_DNA"/>
</dbReference>
<comment type="cofactor">
    <cofactor evidence="1 6">
        <name>Mg(2+)</name>
        <dbReference type="ChEBI" id="CHEBI:18420"/>
    </cofactor>
</comment>
<keyword evidence="5 6" id="KW-0456">Lyase</keyword>